<comment type="similarity">
    <text evidence="1 5">Belongs to the FlgD family.</text>
</comment>
<dbReference type="InterPro" id="IPR025965">
    <property type="entry name" value="FlgD/Vpr_Ig-like"/>
</dbReference>
<accession>B8GQB0</accession>
<evidence type="ECO:0000256" key="4">
    <source>
        <dbReference type="ARBA" id="ARBA00024746"/>
    </source>
</evidence>
<evidence type="ECO:0000313" key="9">
    <source>
        <dbReference type="Proteomes" id="UP000002383"/>
    </source>
</evidence>
<dbReference type="AlphaFoldDB" id="B8GQB0"/>
<dbReference type="EMBL" id="CP001339">
    <property type="protein sequence ID" value="ACL72305.1"/>
    <property type="molecule type" value="Genomic_DNA"/>
</dbReference>
<protein>
    <recommendedName>
        <fullName evidence="2 5">Basal-body rod modification protein FlgD</fullName>
    </recommendedName>
</protein>
<evidence type="ECO:0000259" key="6">
    <source>
        <dbReference type="Pfam" id="PF13860"/>
    </source>
</evidence>
<dbReference type="Pfam" id="PF13861">
    <property type="entry name" value="FLgD_tudor"/>
    <property type="match status" value="1"/>
</dbReference>
<evidence type="ECO:0000256" key="5">
    <source>
        <dbReference type="RuleBase" id="RU362076"/>
    </source>
</evidence>
<keyword evidence="8" id="KW-0966">Cell projection</keyword>
<dbReference type="InterPro" id="IPR025963">
    <property type="entry name" value="FLgD_Tudor"/>
</dbReference>
<dbReference type="eggNOG" id="COG1843">
    <property type="taxonomic scope" value="Bacteria"/>
</dbReference>
<dbReference type="InterPro" id="IPR005648">
    <property type="entry name" value="FlgD"/>
</dbReference>
<dbReference type="Gene3D" id="2.30.30.910">
    <property type="match status" value="1"/>
</dbReference>
<dbReference type="Pfam" id="PF03963">
    <property type="entry name" value="FlgD"/>
    <property type="match status" value="1"/>
</dbReference>
<keyword evidence="8" id="KW-0282">Flagellum</keyword>
<organism evidence="8 9">
    <name type="scientific">Thioalkalivibrio sulfidiphilus (strain HL-EbGR7)</name>
    <dbReference type="NCBI Taxonomy" id="396588"/>
    <lineage>
        <taxon>Bacteria</taxon>
        <taxon>Pseudomonadati</taxon>
        <taxon>Pseudomonadota</taxon>
        <taxon>Gammaproteobacteria</taxon>
        <taxon>Chromatiales</taxon>
        <taxon>Ectothiorhodospiraceae</taxon>
        <taxon>Thioalkalivibrio</taxon>
    </lineage>
</organism>
<name>B8GQB0_THISH</name>
<evidence type="ECO:0000256" key="3">
    <source>
        <dbReference type="ARBA" id="ARBA00022795"/>
    </source>
</evidence>
<proteinExistence type="inferred from homology"/>
<reference evidence="8 9" key="1">
    <citation type="journal article" date="2011" name="Stand. Genomic Sci.">
        <title>Complete genome sequence of 'Thioalkalivibrio sulfidophilus' HL-EbGr7.</title>
        <authorList>
            <person name="Muyzer G."/>
            <person name="Sorokin D.Y."/>
            <person name="Mavromatis K."/>
            <person name="Lapidus A."/>
            <person name="Clum A."/>
            <person name="Ivanova N."/>
            <person name="Pati A."/>
            <person name="d'Haeseleer P."/>
            <person name="Woyke T."/>
            <person name="Kyrpides N.C."/>
        </authorList>
    </citation>
    <scope>NUCLEOTIDE SEQUENCE [LARGE SCALE GENOMIC DNA]</scope>
    <source>
        <strain evidence="8 9">HL-EbGR7</strain>
    </source>
</reference>
<keyword evidence="8" id="KW-0969">Cilium</keyword>
<evidence type="ECO:0000313" key="8">
    <source>
        <dbReference type="EMBL" id="ACL72305.1"/>
    </source>
</evidence>
<keyword evidence="9" id="KW-1185">Reference proteome</keyword>
<dbReference type="OrthoDB" id="9785233at2"/>
<keyword evidence="3 5" id="KW-1005">Bacterial flagellum biogenesis</keyword>
<evidence type="ECO:0000256" key="1">
    <source>
        <dbReference type="ARBA" id="ARBA00010577"/>
    </source>
</evidence>
<dbReference type="GO" id="GO:0044781">
    <property type="term" value="P:bacterial-type flagellum organization"/>
    <property type="evidence" value="ECO:0007669"/>
    <property type="project" value="UniProtKB-UniRule"/>
</dbReference>
<dbReference type="STRING" id="396588.Tgr7_1219"/>
<dbReference type="RefSeq" id="WP_012637788.1">
    <property type="nucleotide sequence ID" value="NC_011901.1"/>
</dbReference>
<gene>
    <name evidence="8" type="ordered locus">Tgr7_1219</name>
</gene>
<comment type="function">
    <text evidence="4 5">Required for flagellar hook formation. May act as a scaffolding protein.</text>
</comment>
<dbReference type="KEGG" id="tgr:Tgr7_1219"/>
<evidence type="ECO:0000256" key="2">
    <source>
        <dbReference type="ARBA" id="ARBA00016013"/>
    </source>
</evidence>
<dbReference type="Pfam" id="PF13860">
    <property type="entry name" value="FlgD_ig"/>
    <property type="match status" value="1"/>
</dbReference>
<dbReference type="Gene3D" id="2.60.40.4070">
    <property type="match status" value="1"/>
</dbReference>
<feature type="domain" description="FlgD/Vpr Ig-like" evidence="6">
    <location>
        <begin position="115"/>
        <end position="175"/>
    </location>
</feature>
<dbReference type="Proteomes" id="UP000002383">
    <property type="component" value="Chromosome"/>
</dbReference>
<sequence>MNSASAISADIMNKLGLTSHETANTKGDDRLGQSDFLRLMITQLENQDPFKPMESGEFLGQLAQFGTVSGIEDLQKSFNRFSQSIASGQALQAAALVDRHVTVPGDMIIMDPAEGMRGAVQVPASAEVVIGVYNQAGQLVRRIPMGIQEAGLREFHWDGRDETGTLLAPGIYEFAGLASDGRGTEALDMHLSARVESVSLGNNNGALLLQVEGMGEVNFNKVRQIG</sequence>
<dbReference type="HOGENOM" id="CLU_047535_0_2_6"/>
<evidence type="ECO:0000259" key="7">
    <source>
        <dbReference type="Pfam" id="PF13861"/>
    </source>
</evidence>
<feature type="domain" description="FlgD Tudor-like" evidence="7">
    <location>
        <begin position="89"/>
        <end position="223"/>
    </location>
</feature>